<dbReference type="RefSeq" id="WP_182168290.1">
    <property type="nucleotide sequence ID" value="NZ_JACFXV010000067.1"/>
</dbReference>
<proteinExistence type="predicted"/>
<reference evidence="2 3" key="1">
    <citation type="submission" date="2020-07" db="EMBL/GenBank/DDBJ databases">
        <title>Stappia sp., F7233, whole genome shotgun sequencing project.</title>
        <authorList>
            <person name="Jiang S."/>
            <person name="Liu Z.W."/>
            <person name="Du Z.J."/>
        </authorList>
    </citation>
    <scope>NUCLEOTIDE SEQUENCE [LARGE SCALE GENOMIC DNA]</scope>
    <source>
        <strain evidence="2 3">F7233</strain>
    </source>
</reference>
<dbReference type="AlphaFoldDB" id="A0A839AIB1"/>
<evidence type="ECO:0000259" key="1">
    <source>
        <dbReference type="Pfam" id="PF01814"/>
    </source>
</evidence>
<dbReference type="Pfam" id="PF01814">
    <property type="entry name" value="Hemerythrin"/>
    <property type="match status" value="1"/>
</dbReference>
<organism evidence="2 3">
    <name type="scientific">Stappia albiluteola</name>
    <dbReference type="NCBI Taxonomy" id="2758565"/>
    <lineage>
        <taxon>Bacteria</taxon>
        <taxon>Pseudomonadati</taxon>
        <taxon>Pseudomonadota</taxon>
        <taxon>Alphaproteobacteria</taxon>
        <taxon>Hyphomicrobiales</taxon>
        <taxon>Stappiaceae</taxon>
        <taxon>Stappia</taxon>
    </lineage>
</organism>
<dbReference type="InterPro" id="IPR012312">
    <property type="entry name" value="Hemerythrin-like"/>
</dbReference>
<comment type="caution">
    <text evidence="2">The sequence shown here is derived from an EMBL/GenBank/DDBJ whole genome shotgun (WGS) entry which is preliminary data.</text>
</comment>
<feature type="domain" description="Hemerythrin-like" evidence="1">
    <location>
        <begin position="26"/>
        <end position="159"/>
    </location>
</feature>
<name>A0A839AIB1_9HYPH</name>
<accession>A0A839AIB1</accession>
<sequence length="192" mass="21862">MRRNHEARRAALAALAARPPVSGFSTPLDYLLAEHLRHRTLCWLIDRIAESGESDEECIDAVLLFLRGDFGPHVVDEEEDLFPLLRRRAGHEDRIEEVLAGLSKEHAEDRLDATAIVEGLERQRCERSLPQTLRMLLRRFAGNERRHLIVENAIVLPLARARLTDDDLCNLGRRMAARRGVAFPENTHTHAV</sequence>
<gene>
    <name evidence="2" type="ORF">H2509_20255</name>
</gene>
<keyword evidence="3" id="KW-1185">Reference proteome</keyword>
<evidence type="ECO:0000313" key="3">
    <source>
        <dbReference type="Proteomes" id="UP000541109"/>
    </source>
</evidence>
<dbReference type="Gene3D" id="1.20.120.520">
    <property type="entry name" value="nmb1532 protein domain like"/>
    <property type="match status" value="1"/>
</dbReference>
<dbReference type="Proteomes" id="UP000541109">
    <property type="component" value="Unassembled WGS sequence"/>
</dbReference>
<evidence type="ECO:0000313" key="2">
    <source>
        <dbReference type="EMBL" id="MBA5779471.1"/>
    </source>
</evidence>
<protein>
    <submittedName>
        <fullName evidence="2">Hemerythrin domain-containing protein</fullName>
    </submittedName>
</protein>
<dbReference type="EMBL" id="JACFXV010000067">
    <property type="protein sequence ID" value="MBA5779471.1"/>
    <property type="molecule type" value="Genomic_DNA"/>
</dbReference>